<feature type="region of interest" description="Disordered" evidence="1">
    <location>
        <begin position="1"/>
        <end position="66"/>
    </location>
</feature>
<evidence type="ECO:0000313" key="2">
    <source>
        <dbReference type="EMBL" id="CAK0856581.1"/>
    </source>
</evidence>
<feature type="region of interest" description="Disordered" evidence="1">
    <location>
        <begin position="79"/>
        <end position="131"/>
    </location>
</feature>
<feature type="compositionally biased region" description="Basic and acidic residues" evidence="1">
    <location>
        <begin position="40"/>
        <end position="53"/>
    </location>
</feature>
<gene>
    <name evidence="2" type="ORF">PCOR1329_LOCUS46953</name>
</gene>
<keyword evidence="3" id="KW-1185">Reference proteome</keyword>
<organism evidence="2 3">
    <name type="scientific">Prorocentrum cordatum</name>
    <dbReference type="NCBI Taxonomy" id="2364126"/>
    <lineage>
        <taxon>Eukaryota</taxon>
        <taxon>Sar</taxon>
        <taxon>Alveolata</taxon>
        <taxon>Dinophyceae</taxon>
        <taxon>Prorocentrales</taxon>
        <taxon>Prorocentraceae</taxon>
        <taxon>Prorocentrum</taxon>
    </lineage>
</organism>
<reference evidence="2" key="1">
    <citation type="submission" date="2023-10" db="EMBL/GenBank/DDBJ databases">
        <authorList>
            <person name="Chen Y."/>
            <person name="Shah S."/>
            <person name="Dougan E. K."/>
            <person name="Thang M."/>
            <person name="Chan C."/>
        </authorList>
    </citation>
    <scope>NUCLEOTIDE SEQUENCE [LARGE SCALE GENOMIC DNA]</scope>
</reference>
<comment type="caution">
    <text evidence="2">The sequence shown here is derived from an EMBL/GenBank/DDBJ whole genome shotgun (WGS) entry which is preliminary data.</text>
</comment>
<proteinExistence type="predicted"/>
<feature type="compositionally biased region" description="Basic residues" evidence="1">
    <location>
        <begin position="87"/>
        <end position="100"/>
    </location>
</feature>
<accession>A0ABN9UB56</accession>
<sequence length="131" mass="14172">MLHDLSPTIEGKLKREWTGTQHNAHGSAQSELESETWTPEAERRERQSEKEAPQAHTKPGDYGQTRSVEACATCGGAKAEQELTGGHARRRAPSQRSLRRGRSDAGQPQRGDGLGELTLTGGNLGGDDRGE</sequence>
<dbReference type="Proteomes" id="UP001189429">
    <property type="component" value="Unassembled WGS sequence"/>
</dbReference>
<feature type="compositionally biased region" description="Polar residues" evidence="1">
    <location>
        <begin position="18"/>
        <end position="37"/>
    </location>
</feature>
<evidence type="ECO:0000313" key="3">
    <source>
        <dbReference type="Proteomes" id="UP001189429"/>
    </source>
</evidence>
<evidence type="ECO:0000256" key="1">
    <source>
        <dbReference type="SAM" id="MobiDB-lite"/>
    </source>
</evidence>
<dbReference type="EMBL" id="CAUYUJ010015650">
    <property type="protein sequence ID" value="CAK0856581.1"/>
    <property type="molecule type" value="Genomic_DNA"/>
</dbReference>
<name>A0ABN9UB56_9DINO</name>
<protein>
    <submittedName>
        <fullName evidence="2">Uncharacterized protein</fullName>
    </submittedName>
</protein>